<dbReference type="EMBL" id="QUOU01000001">
    <property type="protein sequence ID" value="REL27403.1"/>
    <property type="molecule type" value="Genomic_DNA"/>
</dbReference>
<keyword evidence="1" id="KW-0472">Membrane</keyword>
<protein>
    <recommendedName>
        <fullName evidence="5">PEP-CTERM sorting domain-containing protein</fullName>
    </recommendedName>
</protein>
<dbReference type="Proteomes" id="UP000256478">
    <property type="component" value="Unassembled WGS sequence"/>
</dbReference>
<name>A0A3E0TSE7_9GAMM</name>
<keyword evidence="2" id="KW-0732">Signal</keyword>
<dbReference type="RefSeq" id="WP_116008483.1">
    <property type="nucleotide sequence ID" value="NZ_QUOU01000001.1"/>
</dbReference>
<dbReference type="OrthoDB" id="9977227at2"/>
<reference evidence="3 4" key="1">
    <citation type="submission" date="2018-08" db="EMBL/GenBank/DDBJ databases">
        <title>Thalassotalea euphylliae genome.</title>
        <authorList>
            <person name="Summers S."/>
            <person name="Rice S.A."/>
            <person name="Freckelton M.L."/>
            <person name="Nedved B.T."/>
            <person name="Hadfield M.G."/>
        </authorList>
    </citation>
    <scope>NUCLEOTIDE SEQUENCE [LARGE SCALE GENOMIC DNA]</scope>
    <source>
        <strain evidence="3 4">H1</strain>
    </source>
</reference>
<organism evidence="3 4">
    <name type="scientific">Thalassotalea euphylliae</name>
    <dbReference type="NCBI Taxonomy" id="1655234"/>
    <lineage>
        <taxon>Bacteria</taxon>
        <taxon>Pseudomonadati</taxon>
        <taxon>Pseudomonadota</taxon>
        <taxon>Gammaproteobacteria</taxon>
        <taxon>Alteromonadales</taxon>
        <taxon>Colwelliaceae</taxon>
        <taxon>Thalassotalea</taxon>
    </lineage>
</organism>
<evidence type="ECO:0000313" key="3">
    <source>
        <dbReference type="EMBL" id="REL27403.1"/>
    </source>
</evidence>
<feature type="chain" id="PRO_5017538799" description="PEP-CTERM sorting domain-containing protein" evidence="2">
    <location>
        <begin position="27"/>
        <end position="228"/>
    </location>
</feature>
<feature type="transmembrane region" description="Helical" evidence="1">
    <location>
        <begin position="206"/>
        <end position="224"/>
    </location>
</feature>
<keyword evidence="1" id="KW-1133">Transmembrane helix</keyword>
<evidence type="ECO:0000256" key="1">
    <source>
        <dbReference type="SAM" id="Phobius"/>
    </source>
</evidence>
<evidence type="ECO:0000256" key="2">
    <source>
        <dbReference type="SAM" id="SignalP"/>
    </source>
</evidence>
<comment type="caution">
    <text evidence="3">The sequence shown here is derived from an EMBL/GenBank/DDBJ whole genome shotgun (WGS) entry which is preliminary data.</text>
</comment>
<feature type="signal peptide" evidence="2">
    <location>
        <begin position="1"/>
        <end position="26"/>
    </location>
</feature>
<keyword evidence="1" id="KW-0812">Transmembrane</keyword>
<evidence type="ECO:0000313" key="4">
    <source>
        <dbReference type="Proteomes" id="UP000256478"/>
    </source>
</evidence>
<accession>A0A3E0TSE7</accession>
<proteinExistence type="predicted"/>
<dbReference type="AlphaFoldDB" id="A0A3E0TSE7"/>
<gene>
    <name evidence="3" type="ORF">DXX93_13055</name>
</gene>
<evidence type="ECO:0008006" key="5">
    <source>
        <dbReference type="Google" id="ProtNLM"/>
    </source>
</evidence>
<sequence>MVKLLSVRLGHLLLLFSVFVTSSSQAALLFSQNPLTSPAPVFSGPPSIGLGKVIDNFMLTSGAELTEIEFWTFEGQGLVSNEFDLAIYSNLGGTTIDAPIWSAMVSRNQLVETLVADFGAQVGQLYSHTLTLATPQNLLAGDYFFQVAASPTNGSPSPVGWQLSAISGTPGAPPAAISPLQSNQIIFGDINTNMAFRLAGNLIQTIPTPSTFWLLALIFSGYLLRRKS</sequence>